<proteinExistence type="predicted"/>
<feature type="region of interest" description="Disordered" evidence="1">
    <location>
        <begin position="21"/>
        <end position="126"/>
    </location>
</feature>
<comment type="caution">
    <text evidence="2">The sequence shown here is derived from an EMBL/GenBank/DDBJ whole genome shotgun (WGS) entry which is preliminary data.</text>
</comment>
<name>A0ABV2IWW3_9HYPH</name>
<keyword evidence="3" id="KW-1185">Reference proteome</keyword>
<gene>
    <name evidence="2" type="ORF">ABID16_000901</name>
</gene>
<feature type="compositionally biased region" description="Basic and acidic residues" evidence="1">
    <location>
        <begin position="100"/>
        <end position="111"/>
    </location>
</feature>
<dbReference type="Proteomes" id="UP001549047">
    <property type="component" value="Unassembled WGS sequence"/>
</dbReference>
<dbReference type="EMBL" id="JBEPMB010000001">
    <property type="protein sequence ID" value="MET3612596.1"/>
    <property type="molecule type" value="Genomic_DNA"/>
</dbReference>
<protein>
    <submittedName>
        <fullName evidence="2">Uncharacterized protein</fullName>
    </submittedName>
</protein>
<evidence type="ECO:0000313" key="2">
    <source>
        <dbReference type="EMBL" id="MET3612596.1"/>
    </source>
</evidence>
<evidence type="ECO:0000313" key="3">
    <source>
        <dbReference type="Proteomes" id="UP001549047"/>
    </source>
</evidence>
<organism evidence="2 3">
    <name type="scientific">Rhizobium aquaticum</name>
    <dbReference type="NCBI Taxonomy" id="1549636"/>
    <lineage>
        <taxon>Bacteria</taxon>
        <taxon>Pseudomonadati</taxon>
        <taxon>Pseudomonadota</taxon>
        <taxon>Alphaproteobacteria</taxon>
        <taxon>Hyphomicrobiales</taxon>
        <taxon>Rhizobiaceae</taxon>
        <taxon>Rhizobium/Agrobacterium group</taxon>
        <taxon>Rhizobium</taxon>
    </lineage>
</organism>
<evidence type="ECO:0000256" key="1">
    <source>
        <dbReference type="SAM" id="MobiDB-lite"/>
    </source>
</evidence>
<reference evidence="2 3" key="1">
    <citation type="submission" date="2024-06" db="EMBL/GenBank/DDBJ databases">
        <title>Genomic Encyclopedia of Type Strains, Phase IV (KMG-IV): sequencing the most valuable type-strain genomes for metagenomic binning, comparative biology and taxonomic classification.</title>
        <authorList>
            <person name="Goeker M."/>
        </authorList>
    </citation>
    <scope>NUCLEOTIDE SEQUENCE [LARGE SCALE GENOMIC DNA]</scope>
    <source>
        <strain evidence="2 3">DSM 29780</strain>
    </source>
</reference>
<feature type="compositionally biased region" description="Basic and acidic residues" evidence="1">
    <location>
        <begin position="41"/>
        <end position="74"/>
    </location>
</feature>
<accession>A0ABV2IWW3</accession>
<sequence length="126" mass="13946">MNIDELQEVLSAATGFFSALARPSHRHAPPPSARQGNVVRKNHEAQGKHPEAEHRQKAENATGNERESQADTRSSRSRQPELAVGDLDLAMGDPEICHLISRDPEPMHSRQEGSLYPQGVMFLSFP</sequence>